<dbReference type="Proteomes" id="UP000257039">
    <property type="component" value="Unassembled WGS sequence"/>
</dbReference>
<dbReference type="InterPro" id="IPR003033">
    <property type="entry name" value="SCP2_sterol-bd_dom"/>
</dbReference>
<accession>A0A4P9VUB8</accession>
<dbReference type="SUPFAM" id="SSF55718">
    <property type="entry name" value="SCP-like"/>
    <property type="match status" value="1"/>
</dbReference>
<protein>
    <submittedName>
        <fullName evidence="2">SCP2 domain-containing protein</fullName>
    </submittedName>
</protein>
<organism evidence="2 3">
    <name type="scientific">Zooshikella ganghwensis</name>
    <dbReference type="NCBI Taxonomy" id="202772"/>
    <lineage>
        <taxon>Bacteria</taxon>
        <taxon>Pseudomonadati</taxon>
        <taxon>Pseudomonadota</taxon>
        <taxon>Gammaproteobacteria</taxon>
        <taxon>Oceanospirillales</taxon>
        <taxon>Zooshikellaceae</taxon>
        <taxon>Zooshikella</taxon>
    </lineage>
</organism>
<dbReference type="RefSeq" id="WP_094789252.1">
    <property type="nucleotide sequence ID" value="NZ_NDXW01000001.1"/>
</dbReference>
<proteinExistence type="predicted"/>
<name>A0A4P9VUB8_9GAMM</name>
<gene>
    <name evidence="2" type="ORF">B9G39_25305</name>
</gene>
<dbReference type="Pfam" id="PF02036">
    <property type="entry name" value="SCP2"/>
    <property type="match status" value="1"/>
</dbReference>
<feature type="domain" description="SCP2" evidence="1">
    <location>
        <begin position="36"/>
        <end position="133"/>
    </location>
</feature>
<evidence type="ECO:0000313" key="3">
    <source>
        <dbReference type="Proteomes" id="UP000257039"/>
    </source>
</evidence>
<keyword evidence="3" id="KW-1185">Reference proteome</keyword>
<evidence type="ECO:0000313" key="2">
    <source>
        <dbReference type="EMBL" id="RDH46509.1"/>
    </source>
</evidence>
<dbReference type="Gene3D" id="3.30.1050.10">
    <property type="entry name" value="SCP2 sterol-binding domain"/>
    <property type="match status" value="1"/>
</dbReference>
<sequence>MNLLFTVLEKHTALLTKPVHLCPTMIQTHVLEKLLNHLLSSVIDEGELDFLEDQWIELKLLDCDLSYFLGYNSQAQRCLVQDKGAADASISCKLTDAILLITQQVDPDTLFFQRRLLLEGNTALSHGFKNILDTVELDQLGFPLSHGIQLLSRAFPQPQT</sequence>
<comment type="caution">
    <text evidence="2">The sequence shown here is derived from an EMBL/GenBank/DDBJ whole genome shotgun (WGS) entry which is preliminary data.</text>
</comment>
<evidence type="ECO:0000259" key="1">
    <source>
        <dbReference type="Pfam" id="PF02036"/>
    </source>
</evidence>
<reference evidence="2 3" key="1">
    <citation type="submission" date="2017-04" db="EMBL/GenBank/DDBJ databases">
        <title>Draft genome sequence of Zooshikella ganghwensis VG4 isolated from Red Sea sediments.</title>
        <authorList>
            <person name="Rehman Z."/>
            <person name="Alam I."/>
            <person name="Kamau A."/>
            <person name="Bajic V."/>
            <person name="Leiknes T."/>
        </authorList>
    </citation>
    <scope>NUCLEOTIDE SEQUENCE [LARGE SCALE GENOMIC DNA]</scope>
    <source>
        <strain evidence="2 3">VG4</strain>
    </source>
</reference>
<dbReference type="AlphaFoldDB" id="A0A4P9VUB8"/>
<dbReference type="InterPro" id="IPR036527">
    <property type="entry name" value="SCP2_sterol-bd_dom_sf"/>
</dbReference>
<dbReference type="EMBL" id="NDXW01000001">
    <property type="protein sequence ID" value="RDH46509.1"/>
    <property type="molecule type" value="Genomic_DNA"/>
</dbReference>